<evidence type="ECO:0000256" key="5">
    <source>
        <dbReference type="ARBA" id="ARBA00022737"/>
    </source>
</evidence>
<feature type="compositionally biased region" description="Low complexity" evidence="10">
    <location>
        <begin position="198"/>
        <end position="208"/>
    </location>
</feature>
<dbReference type="PROSITE" id="PS51873">
    <property type="entry name" value="TRIAD"/>
    <property type="match status" value="1"/>
</dbReference>
<feature type="compositionally biased region" description="Polar residues" evidence="10">
    <location>
        <begin position="46"/>
        <end position="64"/>
    </location>
</feature>
<feature type="domain" description="RING-type" evidence="11">
    <location>
        <begin position="408"/>
        <end position="461"/>
    </location>
</feature>
<evidence type="ECO:0000256" key="3">
    <source>
        <dbReference type="ARBA" id="ARBA00022679"/>
    </source>
</evidence>
<dbReference type="Gene3D" id="3.30.40.10">
    <property type="entry name" value="Zinc/RING finger domain, C3HC4 (zinc finger)"/>
    <property type="match status" value="1"/>
</dbReference>
<dbReference type="GO" id="GO:0061630">
    <property type="term" value="F:ubiquitin protein ligase activity"/>
    <property type="evidence" value="ECO:0007669"/>
    <property type="project" value="UniProtKB-EC"/>
</dbReference>
<dbReference type="GO" id="GO:0016567">
    <property type="term" value="P:protein ubiquitination"/>
    <property type="evidence" value="ECO:0007669"/>
    <property type="project" value="InterPro"/>
</dbReference>
<feature type="compositionally biased region" description="Polar residues" evidence="10">
    <location>
        <begin position="146"/>
        <end position="160"/>
    </location>
</feature>
<dbReference type="SUPFAM" id="SSF57850">
    <property type="entry name" value="RING/U-box"/>
    <property type="match status" value="3"/>
</dbReference>
<keyword evidence="6 9" id="KW-0863">Zinc-finger</keyword>
<evidence type="ECO:0000256" key="4">
    <source>
        <dbReference type="ARBA" id="ARBA00022723"/>
    </source>
</evidence>
<evidence type="ECO:0000256" key="7">
    <source>
        <dbReference type="ARBA" id="ARBA00022786"/>
    </source>
</evidence>
<dbReference type="InterPro" id="IPR044066">
    <property type="entry name" value="TRIAD_supradom"/>
</dbReference>
<evidence type="ECO:0000256" key="9">
    <source>
        <dbReference type="PROSITE-ProRule" id="PRU00175"/>
    </source>
</evidence>
<dbReference type="Proteomes" id="UP000276864">
    <property type="component" value="Unassembled WGS sequence"/>
</dbReference>
<evidence type="ECO:0000256" key="6">
    <source>
        <dbReference type="ARBA" id="ARBA00022771"/>
    </source>
</evidence>
<reference evidence="13 14" key="1">
    <citation type="journal article" date="2018" name="BMC Genomics">
        <title>Genomic evidence for intraspecific hybridization in a clonal and extremely halotolerant yeast.</title>
        <authorList>
            <person name="Gostincar C."/>
            <person name="Stajich J.E."/>
            <person name="Zupancic J."/>
            <person name="Zalar P."/>
            <person name="Gunde-Cimerman N."/>
        </authorList>
    </citation>
    <scope>NUCLEOTIDE SEQUENCE [LARGE SCALE GENOMIC DNA]</scope>
    <source>
        <strain evidence="13 14">EXF-6651</strain>
    </source>
</reference>
<dbReference type="PANTHER" id="PTHR11685">
    <property type="entry name" value="RBR FAMILY RING FINGER AND IBR DOMAIN-CONTAINING"/>
    <property type="match status" value="1"/>
</dbReference>
<dbReference type="InterPro" id="IPR031127">
    <property type="entry name" value="E3_UB_ligase_RBR"/>
</dbReference>
<evidence type="ECO:0000256" key="8">
    <source>
        <dbReference type="ARBA" id="ARBA00022833"/>
    </source>
</evidence>
<protein>
    <recommendedName>
        <fullName evidence="2">RBR-type E3 ubiquitin transferase</fullName>
        <ecNumber evidence="2">2.3.2.31</ecNumber>
    </recommendedName>
</protein>
<accession>A0A3M6ZS94</accession>
<feature type="compositionally biased region" description="Polar residues" evidence="10">
    <location>
        <begin position="12"/>
        <end position="26"/>
    </location>
</feature>
<dbReference type="Pfam" id="PF22191">
    <property type="entry name" value="IBR_1"/>
    <property type="match status" value="1"/>
</dbReference>
<feature type="compositionally biased region" description="Polar residues" evidence="10">
    <location>
        <begin position="129"/>
        <end position="138"/>
    </location>
</feature>
<evidence type="ECO:0000313" key="14">
    <source>
        <dbReference type="Proteomes" id="UP000276864"/>
    </source>
</evidence>
<evidence type="ECO:0000313" key="13">
    <source>
        <dbReference type="EMBL" id="RMY18153.1"/>
    </source>
</evidence>
<dbReference type="EC" id="2.3.2.31" evidence="2"/>
<dbReference type="Gene3D" id="1.20.120.1750">
    <property type="match status" value="1"/>
</dbReference>
<feature type="region of interest" description="Disordered" evidence="10">
    <location>
        <begin position="172"/>
        <end position="208"/>
    </location>
</feature>
<feature type="domain" description="RING-type" evidence="12">
    <location>
        <begin position="404"/>
        <end position="625"/>
    </location>
</feature>
<evidence type="ECO:0000259" key="11">
    <source>
        <dbReference type="PROSITE" id="PS50089"/>
    </source>
</evidence>
<dbReference type="InterPro" id="IPR013083">
    <property type="entry name" value="Znf_RING/FYVE/PHD"/>
</dbReference>
<evidence type="ECO:0000256" key="2">
    <source>
        <dbReference type="ARBA" id="ARBA00012251"/>
    </source>
</evidence>
<feature type="compositionally biased region" description="Basic residues" evidence="10">
    <location>
        <begin position="176"/>
        <end position="191"/>
    </location>
</feature>
<dbReference type="InterPro" id="IPR001841">
    <property type="entry name" value="Znf_RING"/>
</dbReference>
<dbReference type="GO" id="GO:0008270">
    <property type="term" value="F:zinc ion binding"/>
    <property type="evidence" value="ECO:0007669"/>
    <property type="project" value="UniProtKB-KW"/>
</dbReference>
<evidence type="ECO:0000256" key="10">
    <source>
        <dbReference type="SAM" id="MobiDB-lite"/>
    </source>
</evidence>
<feature type="region of interest" description="Disordered" evidence="10">
    <location>
        <begin position="1"/>
        <end position="78"/>
    </location>
</feature>
<proteinExistence type="predicted"/>
<keyword evidence="4" id="KW-0479">Metal-binding</keyword>
<feature type="region of interest" description="Disordered" evidence="10">
    <location>
        <begin position="121"/>
        <end position="160"/>
    </location>
</feature>
<evidence type="ECO:0000256" key="1">
    <source>
        <dbReference type="ARBA" id="ARBA00001798"/>
    </source>
</evidence>
<dbReference type="SMART" id="SM00647">
    <property type="entry name" value="IBR"/>
    <property type="match status" value="2"/>
</dbReference>
<name>A0A3M6ZS94_HORWE</name>
<evidence type="ECO:0000259" key="12">
    <source>
        <dbReference type="PROSITE" id="PS51873"/>
    </source>
</evidence>
<keyword evidence="8" id="KW-0862">Zinc</keyword>
<keyword evidence="3" id="KW-0808">Transferase</keyword>
<comment type="caution">
    <text evidence="13">The sequence shown here is derived from an EMBL/GenBank/DDBJ whole genome shotgun (WGS) entry which is preliminary data.</text>
</comment>
<dbReference type="InterPro" id="IPR002867">
    <property type="entry name" value="IBR_dom"/>
</dbReference>
<dbReference type="CDD" id="cd20336">
    <property type="entry name" value="Rcat_RBR"/>
    <property type="match status" value="1"/>
</dbReference>
<dbReference type="PROSITE" id="PS50089">
    <property type="entry name" value="ZF_RING_2"/>
    <property type="match status" value="1"/>
</dbReference>
<gene>
    <name evidence="13" type="ORF">D0866_13261</name>
</gene>
<dbReference type="AlphaFoldDB" id="A0A3M6ZS94"/>
<dbReference type="EMBL" id="QWIM01002101">
    <property type="protein sequence ID" value="RMY18153.1"/>
    <property type="molecule type" value="Genomic_DNA"/>
</dbReference>
<keyword evidence="7" id="KW-0833">Ubl conjugation pathway</keyword>
<organism evidence="13 14">
    <name type="scientific">Hortaea werneckii</name>
    <name type="common">Black yeast</name>
    <name type="synonym">Cladosporium werneckii</name>
    <dbReference type="NCBI Taxonomy" id="91943"/>
    <lineage>
        <taxon>Eukaryota</taxon>
        <taxon>Fungi</taxon>
        <taxon>Dikarya</taxon>
        <taxon>Ascomycota</taxon>
        <taxon>Pezizomycotina</taxon>
        <taxon>Dothideomycetes</taxon>
        <taxon>Dothideomycetidae</taxon>
        <taxon>Mycosphaerellales</taxon>
        <taxon>Teratosphaeriaceae</taxon>
        <taxon>Hortaea</taxon>
    </lineage>
</organism>
<dbReference type="Pfam" id="PF01485">
    <property type="entry name" value="IBR"/>
    <property type="match status" value="1"/>
</dbReference>
<sequence>MTGLKKLASTLGFGSTQPANQSTGSVRNEEIPAKLKKLAKPNKGNSKLQQHENQATIRSVSSYSIDEETRELAELSRRYESVQTYVDASARKTEDRASPYSSLWNSSYVKIKDLPASVERDEAIHSKSRPSSSGTGESLSEFDPRTASNQPETSNLEATSLSVAAKRPLVSSSIASRRRTNGKLSVRKYGLRHQQEPTTATSAAASLSYGSRPTEGIVVGPASAAEHVHDGYRPITPSSSESKSTLATAESGRWPLQEPLQSAALHCESMDQAAPSKTNLERAISEAAPSKAAPPFLANCSGANAIINTREPNHRWKGKSPVIDRPEGHSEGAFYLGHLLARSASIERDIASQLLAEENPSLHLQEMHVQIRLFQESAVRWQQEQDERKCAVARSGRMAAERARLRDCVVCGDTKDPLDFPVKTPTPGCRHPPRLCTQCLQSWIASELDSKGCEGIKCPECPQTLQHADVRQAASQETFKAYDTLATRNALSTLAEFAWCLNPQCGSGQLNIQNQNFMDCASCRFKQCLRHQGAWHAGETCEQYEYRSSGAKARADEAKTEATLKTMSKLCPNKQCGWRIEKTGGCEHMTCRRCRHEFCWQCMAAQSEIKRIGNEAHKSWCKFHSKNLAIAWPFNVH</sequence>
<comment type="catalytic activity">
    <reaction evidence="1">
        <text>[E2 ubiquitin-conjugating enzyme]-S-ubiquitinyl-L-cysteine + [acceptor protein]-L-lysine = [E2 ubiquitin-conjugating enzyme]-L-cysteine + [acceptor protein]-N(6)-ubiquitinyl-L-lysine.</text>
        <dbReference type="EC" id="2.3.2.31"/>
    </reaction>
</comment>
<dbReference type="CDD" id="cd20335">
    <property type="entry name" value="BRcat_RBR"/>
    <property type="match status" value="1"/>
</dbReference>
<keyword evidence="5" id="KW-0677">Repeat</keyword>